<name>A0A3S9AA02_9BACL</name>
<proteinExistence type="predicted"/>
<dbReference type="AlphaFoldDB" id="A0A3S9AA02"/>
<dbReference type="KEGG" id="palb:EJC50_25195"/>
<dbReference type="Gene3D" id="3.40.50.1820">
    <property type="entry name" value="alpha/beta hydrolase"/>
    <property type="match status" value="1"/>
</dbReference>
<dbReference type="Proteomes" id="UP000272528">
    <property type="component" value="Chromosome"/>
</dbReference>
<dbReference type="OrthoDB" id="2513075at2"/>
<organism evidence="1 2">
    <name type="scientific">Paenibacillus albus</name>
    <dbReference type="NCBI Taxonomy" id="2495582"/>
    <lineage>
        <taxon>Bacteria</taxon>
        <taxon>Bacillati</taxon>
        <taxon>Bacillota</taxon>
        <taxon>Bacilli</taxon>
        <taxon>Bacillales</taxon>
        <taxon>Paenibacillaceae</taxon>
        <taxon>Paenibacillus</taxon>
    </lineage>
</organism>
<evidence type="ECO:0000313" key="1">
    <source>
        <dbReference type="EMBL" id="AZN42617.1"/>
    </source>
</evidence>
<gene>
    <name evidence="1" type="ORF">EJC50_25195</name>
</gene>
<dbReference type="RefSeq" id="WP_126018500.1">
    <property type="nucleotide sequence ID" value="NZ_CP034437.1"/>
</dbReference>
<keyword evidence="1" id="KW-0378">Hydrolase</keyword>
<evidence type="ECO:0000313" key="2">
    <source>
        <dbReference type="Proteomes" id="UP000272528"/>
    </source>
</evidence>
<dbReference type="GO" id="GO:0016787">
    <property type="term" value="F:hydrolase activity"/>
    <property type="evidence" value="ECO:0007669"/>
    <property type="project" value="UniProtKB-KW"/>
</dbReference>
<keyword evidence="2" id="KW-1185">Reference proteome</keyword>
<dbReference type="EMBL" id="CP034437">
    <property type="protein sequence ID" value="AZN42617.1"/>
    <property type="molecule type" value="Genomic_DNA"/>
</dbReference>
<dbReference type="SUPFAM" id="SSF53474">
    <property type="entry name" value="alpha/beta-Hydrolases"/>
    <property type="match status" value="1"/>
</dbReference>
<protein>
    <submittedName>
        <fullName evidence="1">Alpha/beta hydrolase</fullName>
    </submittedName>
</protein>
<sequence>MATEVKQSEWEGMARLDFTFNGRECILIRPKQRSDKSDSGKMVMYMEYFGAFPNTAISLVEQGYHLSYIKNSNRWGTDDDQHMRRDFVDFLAEEYGLSRRFVTIGMSAGGVTSVNFAYLYPDYVSVLYLDAPAMNLLSAPLGYNKPARNEEVVKEVLDALGLTESEMLSFRGHPMDKMGTLVERNIPVVLVYGDSDSIVPYEENGKLLADFYEKHGKSDIISVFGKEGCEHHPHGLPDPKPIVDFILKHDK</sequence>
<dbReference type="InterPro" id="IPR029058">
    <property type="entry name" value="AB_hydrolase_fold"/>
</dbReference>
<accession>A0A3S9AA02</accession>
<reference evidence="2" key="1">
    <citation type="submission" date="2018-12" db="EMBL/GenBank/DDBJ databases">
        <title>Genome sequence of Peanibacillus sp.</title>
        <authorList>
            <person name="Subramani G."/>
            <person name="Srinivasan S."/>
            <person name="Kim M.K."/>
        </authorList>
    </citation>
    <scope>NUCLEOTIDE SEQUENCE [LARGE SCALE GENOMIC DNA]</scope>
    <source>
        <strain evidence="2">18JY67-1</strain>
    </source>
</reference>